<proteinExistence type="predicted"/>
<dbReference type="EMBL" id="MU865921">
    <property type="protein sequence ID" value="KAK4453162.1"/>
    <property type="molecule type" value="Genomic_DNA"/>
</dbReference>
<protein>
    <recommendedName>
        <fullName evidence="3">C3H1-type domain-containing protein</fullName>
    </recommendedName>
</protein>
<gene>
    <name evidence="1" type="ORF">QBC34DRAFT_218314</name>
</gene>
<dbReference type="Proteomes" id="UP001321760">
    <property type="component" value="Unassembled WGS sequence"/>
</dbReference>
<evidence type="ECO:0000313" key="2">
    <source>
        <dbReference type="Proteomes" id="UP001321760"/>
    </source>
</evidence>
<organism evidence="1 2">
    <name type="scientific">Podospora aff. communis PSN243</name>
    <dbReference type="NCBI Taxonomy" id="3040156"/>
    <lineage>
        <taxon>Eukaryota</taxon>
        <taxon>Fungi</taxon>
        <taxon>Dikarya</taxon>
        <taxon>Ascomycota</taxon>
        <taxon>Pezizomycotina</taxon>
        <taxon>Sordariomycetes</taxon>
        <taxon>Sordariomycetidae</taxon>
        <taxon>Sordariales</taxon>
        <taxon>Podosporaceae</taxon>
        <taxon>Podospora</taxon>
    </lineage>
</organism>
<evidence type="ECO:0008006" key="3">
    <source>
        <dbReference type="Google" id="ProtNLM"/>
    </source>
</evidence>
<comment type="caution">
    <text evidence="1">The sequence shown here is derived from an EMBL/GenBank/DDBJ whole genome shotgun (WGS) entry which is preliminary data.</text>
</comment>
<dbReference type="AlphaFoldDB" id="A0AAV9GYR8"/>
<sequence length="234" mass="25376">MVVSPAAETMQRDTCRTVNSSSPVASWTRTVTRWSRAGRAVGGIGPGSIAWPSARSDTRLTPVAMPGLGRGSGKKCGATSTRRQECNLVQRTCYPFPMGTCNLKFCSPVHPSHDFDSSKALDFTNTAFGLPNRNTTGICISVAPHQPTFFCCRVRNLASTMACCQAHKTSLLQPPRTPRQPLLFAGRQSCRFAACSQSVSFPAHLGGGALSHRPRRLRSPSQKYSRKELQCCQA</sequence>
<name>A0AAV9GYR8_9PEZI</name>
<reference evidence="1" key="1">
    <citation type="journal article" date="2023" name="Mol. Phylogenet. Evol.">
        <title>Genome-scale phylogeny and comparative genomics of the fungal order Sordariales.</title>
        <authorList>
            <person name="Hensen N."/>
            <person name="Bonometti L."/>
            <person name="Westerberg I."/>
            <person name="Brannstrom I.O."/>
            <person name="Guillou S."/>
            <person name="Cros-Aarteil S."/>
            <person name="Calhoun S."/>
            <person name="Haridas S."/>
            <person name="Kuo A."/>
            <person name="Mondo S."/>
            <person name="Pangilinan J."/>
            <person name="Riley R."/>
            <person name="LaButti K."/>
            <person name="Andreopoulos B."/>
            <person name="Lipzen A."/>
            <person name="Chen C."/>
            <person name="Yan M."/>
            <person name="Daum C."/>
            <person name="Ng V."/>
            <person name="Clum A."/>
            <person name="Steindorff A."/>
            <person name="Ohm R.A."/>
            <person name="Martin F."/>
            <person name="Silar P."/>
            <person name="Natvig D.O."/>
            <person name="Lalanne C."/>
            <person name="Gautier V."/>
            <person name="Ament-Velasquez S.L."/>
            <person name="Kruys A."/>
            <person name="Hutchinson M.I."/>
            <person name="Powell A.J."/>
            <person name="Barry K."/>
            <person name="Miller A.N."/>
            <person name="Grigoriev I.V."/>
            <person name="Debuchy R."/>
            <person name="Gladieux P."/>
            <person name="Hiltunen Thoren M."/>
            <person name="Johannesson H."/>
        </authorList>
    </citation>
    <scope>NUCLEOTIDE SEQUENCE</scope>
    <source>
        <strain evidence="1">PSN243</strain>
    </source>
</reference>
<evidence type="ECO:0000313" key="1">
    <source>
        <dbReference type="EMBL" id="KAK4453162.1"/>
    </source>
</evidence>
<reference evidence="1" key="2">
    <citation type="submission" date="2023-05" db="EMBL/GenBank/DDBJ databases">
        <authorList>
            <consortium name="Lawrence Berkeley National Laboratory"/>
            <person name="Steindorff A."/>
            <person name="Hensen N."/>
            <person name="Bonometti L."/>
            <person name="Westerberg I."/>
            <person name="Brannstrom I.O."/>
            <person name="Guillou S."/>
            <person name="Cros-Aarteil S."/>
            <person name="Calhoun S."/>
            <person name="Haridas S."/>
            <person name="Kuo A."/>
            <person name="Mondo S."/>
            <person name="Pangilinan J."/>
            <person name="Riley R."/>
            <person name="Labutti K."/>
            <person name="Andreopoulos B."/>
            <person name="Lipzen A."/>
            <person name="Chen C."/>
            <person name="Yanf M."/>
            <person name="Daum C."/>
            <person name="Ng V."/>
            <person name="Clum A."/>
            <person name="Ohm R."/>
            <person name="Martin F."/>
            <person name="Silar P."/>
            <person name="Natvig D."/>
            <person name="Lalanne C."/>
            <person name="Gautier V."/>
            <person name="Ament-Velasquez S.L."/>
            <person name="Kruys A."/>
            <person name="Hutchinson M.I."/>
            <person name="Powell A.J."/>
            <person name="Barry K."/>
            <person name="Miller A.N."/>
            <person name="Grigoriev I.V."/>
            <person name="Debuchy R."/>
            <person name="Gladieux P."/>
            <person name="Thoren M.H."/>
            <person name="Johannesson H."/>
        </authorList>
    </citation>
    <scope>NUCLEOTIDE SEQUENCE</scope>
    <source>
        <strain evidence="1">PSN243</strain>
    </source>
</reference>
<accession>A0AAV9GYR8</accession>
<keyword evidence="2" id="KW-1185">Reference proteome</keyword>